<dbReference type="PROSITE" id="PS00109">
    <property type="entry name" value="PROTEIN_KINASE_TYR"/>
    <property type="match status" value="1"/>
</dbReference>
<dbReference type="PROSITE" id="PS50011">
    <property type="entry name" value="PROTEIN_KINASE_DOM"/>
    <property type="match status" value="1"/>
</dbReference>
<feature type="domain" description="Protein kinase" evidence="5">
    <location>
        <begin position="7"/>
        <end position="277"/>
    </location>
</feature>
<dbReference type="InterPro" id="IPR000719">
    <property type="entry name" value="Prot_kinase_dom"/>
</dbReference>
<dbReference type="InterPro" id="IPR008266">
    <property type="entry name" value="Tyr_kinase_AS"/>
</dbReference>
<dbReference type="AlphaFoldDB" id="A0A0F6YG35"/>
<evidence type="ECO:0000259" key="5">
    <source>
        <dbReference type="PROSITE" id="PS50011"/>
    </source>
</evidence>
<accession>A0A0F6YG35</accession>
<sequence length="330" mass="34983">MSSRRRYELARRLAAGGTGEVWEARALDGPHAGRDVALKRAIAALRDDPAVRRMLRDEARLLVTLEHPSIVRALDFGTIDGVEHVAYELVRGIDAARAASVAAGARGGRGRFAEDVGLFVVEQVAHALDHAHSRSGPDGRSLGIVHRDVCPANILVSWEGRVLLADFGIARGAHRTDRTITGHVKGTSGYIAPEQILGDATTQAVDVYALGATLHALLAGEPPLTSWRATSAYVGGGALPIASSIASDVAELIASCCDVDAARRPSAAEVARASRALRRGGDGADLLTHAFESIRQAVERRGPLDDLLAGVVDERTTLTLESELEPEERS</sequence>
<keyword evidence="4" id="KW-0067">ATP-binding</keyword>
<keyword evidence="6" id="KW-0723">Serine/threonine-protein kinase</keyword>
<dbReference type="GO" id="GO:0004674">
    <property type="term" value="F:protein serine/threonine kinase activity"/>
    <property type="evidence" value="ECO:0007669"/>
    <property type="project" value="UniProtKB-KW"/>
</dbReference>
<protein>
    <submittedName>
        <fullName evidence="6">Serine/threonine protein kinase</fullName>
    </submittedName>
</protein>
<evidence type="ECO:0000313" key="7">
    <source>
        <dbReference type="Proteomes" id="UP000034883"/>
    </source>
</evidence>
<dbReference type="PANTHER" id="PTHR43289">
    <property type="entry name" value="MITOGEN-ACTIVATED PROTEIN KINASE KINASE KINASE 20-RELATED"/>
    <property type="match status" value="1"/>
</dbReference>
<gene>
    <name evidence="6" type="ORF">DB32_001431</name>
</gene>
<dbReference type="Gene3D" id="1.10.510.10">
    <property type="entry name" value="Transferase(Phosphotransferase) domain 1"/>
    <property type="match status" value="1"/>
</dbReference>
<name>A0A0F6YG35_9BACT</name>
<dbReference type="RefSeq" id="WP_053231636.1">
    <property type="nucleotide sequence ID" value="NZ_CP011125.1"/>
</dbReference>
<proteinExistence type="predicted"/>
<dbReference type="GO" id="GO:0005524">
    <property type="term" value="F:ATP binding"/>
    <property type="evidence" value="ECO:0007669"/>
    <property type="project" value="UniProtKB-KW"/>
</dbReference>
<evidence type="ECO:0000256" key="4">
    <source>
        <dbReference type="ARBA" id="ARBA00022840"/>
    </source>
</evidence>
<dbReference type="EMBL" id="CP011125">
    <property type="protein sequence ID" value="AKF04282.1"/>
    <property type="molecule type" value="Genomic_DNA"/>
</dbReference>
<dbReference type="STRING" id="927083.DB32_001431"/>
<evidence type="ECO:0000256" key="3">
    <source>
        <dbReference type="ARBA" id="ARBA00022777"/>
    </source>
</evidence>
<keyword evidence="3 6" id="KW-0418">Kinase</keyword>
<dbReference type="Proteomes" id="UP000034883">
    <property type="component" value="Chromosome"/>
</dbReference>
<evidence type="ECO:0000256" key="2">
    <source>
        <dbReference type="ARBA" id="ARBA00022741"/>
    </source>
</evidence>
<dbReference type="Gene3D" id="3.30.200.20">
    <property type="entry name" value="Phosphorylase Kinase, domain 1"/>
    <property type="match status" value="1"/>
</dbReference>
<dbReference type="CDD" id="cd14014">
    <property type="entry name" value="STKc_PknB_like"/>
    <property type="match status" value="1"/>
</dbReference>
<organism evidence="6 7">
    <name type="scientific">Sandaracinus amylolyticus</name>
    <dbReference type="NCBI Taxonomy" id="927083"/>
    <lineage>
        <taxon>Bacteria</taxon>
        <taxon>Pseudomonadati</taxon>
        <taxon>Myxococcota</taxon>
        <taxon>Polyangia</taxon>
        <taxon>Polyangiales</taxon>
        <taxon>Sandaracinaceae</taxon>
        <taxon>Sandaracinus</taxon>
    </lineage>
</organism>
<dbReference type="InterPro" id="IPR011009">
    <property type="entry name" value="Kinase-like_dom_sf"/>
</dbReference>
<keyword evidence="2" id="KW-0547">Nucleotide-binding</keyword>
<evidence type="ECO:0000313" key="6">
    <source>
        <dbReference type="EMBL" id="AKF04282.1"/>
    </source>
</evidence>
<keyword evidence="1" id="KW-0808">Transferase</keyword>
<dbReference type="PANTHER" id="PTHR43289:SF6">
    <property type="entry name" value="SERINE_THREONINE-PROTEIN KINASE NEKL-3"/>
    <property type="match status" value="1"/>
</dbReference>
<evidence type="ECO:0000256" key="1">
    <source>
        <dbReference type="ARBA" id="ARBA00022679"/>
    </source>
</evidence>
<dbReference type="Pfam" id="PF00069">
    <property type="entry name" value="Pkinase"/>
    <property type="match status" value="1"/>
</dbReference>
<keyword evidence="7" id="KW-1185">Reference proteome</keyword>
<dbReference type="KEGG" id="samy:DB32_001431"/>
<reference evidence="6 7" key="1">
    <citation type="submission" date="2015-03" db="EMBL/GenBank/DDBJ databases">
        <title>Genome assembly of Sandaracinus amylolyticus DSM 53668.</title>
        <authorList>
            <person name="Sharma G."/>
            <person name="Subramanian S."/>
        </authorList>
    </citation>
    <scope>NUCLEOTIDE SEQUENCE [LARGE SCALE GENOMIC DNA]</scope>
    <source>
        <strain evidence="6 7">DSM 53668</strain>
    </source>
</reference>
<dbReference type="SUPFAM" id="SSF56112">
    <property type="entry name" value="Protein kinase-like (PK-like)"/>
    <property type="match status" value="1"/>
</dbReference>